<evidence type="ECO:0000256" key="1">
    <source>
        <dbReference type="ARBA" id="ARBA00004141"/>
    </source>
</evidence>
<feature type="transmembrane region" description="Helical" evidence="8">
    <location>
        <begin position="217"/>
        <end position="240"/>
    </location>
</feature>
<keyword evidence="6 8" id="KW-1133">Transmembrane helix</keyword>
<evidence type="ECO:0000256" key="5">
    <source>
        <dbReference type="ARBA" id="ARBA00022692"/>
    </source>
</evidence>
<comment type="caution">
    <text evidence="9">The sequence shown here is derived from an EMBL/GenBank/DDBJ whole genome shotgun (WGS) entry which is preliminary data.</text>
</comment>
<gene>
    <name evidence="9" type="ORF">J2Z65_004612</name>
</gene>
<dbReference type="PANTHER" id="PTHR34975">
    <property type="entry name" value="SPORE GERMINATION PROTEIN A2"/>
    <property type="match status" value="1"/>
</dbReference>
<dbReference type="RefSeq" id="WP_167058558.1">
    <property type="nucleotide sequence ID" value="NZ_JAAOZR010000018.1"/>
</dbReference>
<accession>A0ABS4I3S1</accession>
<evidence type="ECO:0000256" key="2">
    <source>
        <dbReference type="ARBA" id="ARBA00007998"/>
    </source>
</evidence>
<dbReference type="InterPro" id="IPR004761">
    <property type="entry name" value="Spore_GerAB"/>
</dbReference>
<organism evidence="9 10">
    <name type="scientific">Paenibacillus aceris</name>
    <dbReference type="NCBI Taxonomy" id="869555"/>
    <lineage>
        <taxon>Bacteria</taxon>
        <taxon>Bacillati</taxon>
        <taxon>Bacillota</taxon>
        <taxon>Bacilli</taxon>
        <taxon>Bacillales</taxon>
        <taxon>Paenibacillaceae</taxon>
        <taxon>Paenibacillus</taxon>
    </lineage>
</organism>
<proteinExistence type="inferred from homology"/>
<feature type="transmembrane region" description="Helical" evidence="8">
    <location>
        <begin position="184"/>
        <end position="205"/>
    </location>
</feature>
<feature type="transmembrane region" description="Helical" evidence="8">
    <location>
        <begin position="269"/>
        <end position="289"/>
    </location>
</feature>
<dbReference type="Gene3D" id="1.20.1740.10">
    <property type="entry name" value="Amino acid/polyamine transporter I"/>
    <property type="match status" value="1"/>
</dbReference>
<dbReference type="PANTHER" id="PTHR34975:SF2">
    <property type="entry name" value="SPORE GERMINATION PROTEIN A2"/>
    <property type="match status" value="1"/>
</dbReference>
<feature type="transmembrane region" description="Helical" evidence="8">
    <location>
        <begin position="334"/>
        <end position="356"/>
    </location>
</feature>
<reference evidence="9 10" key="1">
    <citation type="submission" date="2021-03" db="EMBL/GenBank/DDBJ databases">
        <title>Genomic Encyclopedia of Type Strains, Phase IV (KMG-IV): sequencing the most valuable type-strain genomes for metagenomic binning, comparative biology and taxonomic classification.</title>
        <authorList>
            <person name="Goeker M."/>
        </authorList>
    </citation>
    <scope>NUCLEOTIDE SEQUENCE [LARGE SCALE GENOMIC DNA]</scope>
    <source>
        <strain evidence="9 10">DSM 24950</strain>
    </source>
</reference>
<dbReference type="EMBL" id="JAGGKV010000013">
    <property type="protein sequence ID" value="MBP1965375.1"/>
    <property type="molecule type" value="Genomic_DNA"/>
</dbReference>
<evidence type="ECO:0000256" key="7">
    <source>
        <dbReference type="ARBA" id="ARBA00023136"/>
    </source>
</evidence>
<evidence type="ECO:0000256" key="4">
    <source>
        <dbReference type="ARBA" id="ARBA00022544"/>
    </source>
</evidence>
<feature type="transmembrane region" description="Helical" evidence="8">
    <location>
        <begin position="42"/>
        <end position="64"/>
    </location>
</feature>
<keyword evidence="3" id="KW-0813">Transport</keyword>
<evidence type="ECO:0000313" key="10">
    <source>
        <dbReference type="Proteomes" id="UP001519344"/>
    </source>
</evidence>
<keyword evidence="10" id="KW-1185">Reference proteome</keyword>
<evidence type="ECO:0000256" key="3">
    <source>
        <dbReference type="ARBA" id="ARBA00022448"/>
    </source>
</evidence>
<evidence type="ECO:0000313" key="9">
    <source>
        <dbReference type="EMBL" id="MBP1965375.1"/>
    </source>
</evidence>
<comment type="subcellular location">
    <subcellularLocation>
        <location evidence="1">Membrane</location>
        <topology evidence="1">Multi-pass membrane protein</topology>
    </subcellularLocation>
</comment>
<feature type="transmembrane region" description="Helical" evidence="8">
    <location>
        <begin position="85"/>
        <end position="110"/>
    </location>
</feature>
<keyword evidence="4" id="KW-0309">Germination</keyword>
<evidence type="ECO:0000256" key="8">
    <source>
        <dbReference type="SAM" id="Phobius"/>
    </source>
</evidence>
<dbReference type="NCBIfam" id="TIGR00912">
    <property type="entry name" value="2A0309"/>
    <property type="match status" value="1"/>
</dbReference>
<protein>
    <submittedName>
        <fullName evidence="9">Spore germination protein (Amino acid permease)</fullName>
    </submittedName>
</protein>
<sequence length="366" mass="42104">MNKSAPYEISLMQFIFLVSGVQVGIGIFQLPRTLAESAGTDGWMPILISGVLSIISGLFIIQVLKKNPDKALPSLMKHYFGRWIGSVLTAIFSVYYVFGFVAVILRMMLFVKVWLLPATPDYYLMILIAIAGYGIASGGIRSLSRYAELVFYITICLNMFFLIPVREGNLLYMLPLFKDGFQPILSGIPDCIYSYLGFEIVFILYPMLTKKQNANVGVIAANMLSMVMYLVATWVCFLFFSPDEILRFNEPTISILKTIEFKVIERFEIIFLALYLLTVFKTWVPLLWGAGFCTNELWRKITVKMFLVISLTLIVIYTFLFAHEFNQNDALQKYLSQIGFYIDYLFPIFLFGYSLLFDRFLRRYIN</sequence>
<feature type="transmembrane region" description="Helical" evidence="8">
    <location>
        <begin position="122"/>
        <end position="139"/>
    </location>
</feature>
<feature type="transmembrane region" description="Helical" evidence="8">
    <location>
        <begin position="146"/>
        <end position="164"/>
    </location>
</feature>
<comment type="similarity">
    <text evidence="2">Belongs to the amino acid-polyamine-organocation (APC) superfamily. Spore germination protein (SGP) (TC 2.A.3.9) family.</text>
</comment>
<keyword evidence="5 8" id="KW-0812">Transmembrane</keyword>
<feature type="transmembrane region" description="Helical" evidence="8">
    <location>
        <begin position="12"/>
        <end position="30"/>
    </location>
</feature>
<dbReference type="Proteomes" id="UP001519344">
    <property type="component" value="Unassembled WGS sequence"/>
</dbReference>
<feature type="transmembrane region" description="Helical" evidence="8">
    <location>
        <begin position="301"/>
        <end position="322"/>
    </location>
</feature>
<name>A0ABS4I3S1_9BACL</name>
<keyword evidence="7 8" id="KW-0472">Membrane</keyword>
<dbReference type="Pfam" id="PF03845">
    <property type="entry name" value="Spore_permease"/>
    <property type="match status" value="1"/>
</dbReference>
<evidence type="ECO:0000256" key="6">
    <source>
        <dbReference type="ARBA" id="ARBA00022989"/>
    </source>
</evidence>